<evidence type="ECO:0000256" key="1">
    <source>
        <dbReference type="SAM" id="Phobius"/>
    </source>
</evidence>
<evidence type="ECO:0000313" key="3">
    <source>
        <dbReference type="Proteomes" id="UP001431019"/>
    </source>
</evidence>
<feature type="transmembrane region" description="Helical" evidence="1">
    <location>
        <begin position="21"/>
        <end position="43"/>
    </location>
</feature>
<proteinExistence type="predicted"/>
<keyword evidence="1" id="KW-1133">Transmembrane helix</keyword>
<keyword evidence="3" id="KW-1185">Reference proteome</keyword>
<protein>
    <submittedName>
        <fullName evidence="2">Uncharacterized protein</fullName>
    </submittedName>
</protein>
<dbReference type="EMBL" id="JAJITD010000003">
    <property type="protein sequence ID" value="MCC8392586.1"/>
    <property type="molecule type" value="Genomic_DNA"/>
</dbReference>
<gene>
    <name evidence="2" type="ORF">LJ656_08300</name>
</gene>
<sequence length="52" mass="5442">MVRGCGADNRNVGLLSRNGNVATALGATAGFFLLAALIVLFFMRETRGQALS</sequence>
<keyword evidence="1" id="KW-0472">Membrane</keyword>
<accession>A0ABS8JRR5</accession>
<dbReference type="Proteomes" id="UP001431019">
    <property type="component" value="Unassembled WGS sequence"/>
</dbReference>
<reference evidence="2 3" key="1">
    <citation type="submission" date="2021-11" db="EMBL/GenBank/DDBJ databases">
        <authorList>
            <person name="Oh E.-T."/>
            <person name="Kim S.-B."/>
        </authorList>
    </citation>
    <scope>NUCLEOTIDE SEQUENCE [LARGE SCALE GENOMIC DNA]</scope>
    <source>
        <strain evidence="2 3">MMS20-SJTR3</strain>
    </source>
</reference>
<comment type="caution">
    <text evidence="2">The sequence shown here is derived from an EMBL/GenBank/DDBJ whole genome shotgun (WGS) entry which is preliminary data.</text>
</comment>
<dbReference type="RefSeq" id="WP_230508785.1">
    <property type="nucleotide sequence ID" value="NZ_JAJITD010000003.1"/>
</dbReference>
<evidence type="ECO:0000313" key="2">
    <source>
        <dbReference type="EMBL" id="MCC8392586.1"/>
    </source>
</evidence>
<keyword evidence="1" id="KW-0812">Transmembrane</keyword>
<organism evidence="2 3">
    <name type="scientific">Paraburkholderia sejongensis</name>
    <dbReference type="NCBI Taxonomy" id="2886946"/>
    <lineage>
        <taxon>Bacteria</taxon>
        <taxon>Pseudomonadati</taxon>
        <taxon>Pseudomonadota</taxon>
        <taxon>Betaproteobacteria</taxon>
        <taxon>Burkholderiales</taxon>
        <taxon>Burkholderiaceae</taxon>
        <taxon>Paraburkholderia</taxon>
    </lineage>
</organism>
<name>A0ABS8JRR5_9BURK</name>